<keyword evidence="3" id="KW-1185">Reference proteome</keyword>
<sequence length="469" mass="52860">MFRRRPVFRRFHPVPLKAIFLKNLLLSHPTRSRLPLRFPAGRSSVDCRLAKISLAQSSRILPLKGSRMDIQALPPVPPISPWRCHGEFHFLMHVPSPERPALGDETSIQDARPPLPTLAQGSHLDIRVPTAVPPISRLCTQAEIRFFKPRPSTTHPTFSQRFRTDIRALAADFAVAQRSRFLSLRVSGSTSARWTPPHQIHPAKAEIIFQIKNKHNLQSGHYLKNARASRYPSFKPPIGSLPEEFGCYSVSELRPLHPLSHYLKNAGLPEVRPSTRQSGQSLPQECRRYRNFELRARNGISMISFSMTILHAIALVTTTLLEERGLFSRFDLRARNRASSVQKWIRGLKEGAHIDCTEEAGGIRGALKWRPEVFPSMAAEEVHAPLLRGITSVTSWGGGGTAAIAMMGIEQNRRWGVCSLNDFRKHMRPMSEKSRLNYMGRFGHVRSCQAIRFSEHLTGSENPEKGLSA</sequence>
<dbReference type="EMBL" id="JARIHO010000035">
    <property type="protein sequence ID" value="KAJ7331493.1"/>
    <property type="molecule type" value="Genomic_DNA"/>
</dbReference>
<evidence type="ECO:0000256" key="1">
    <source>
        <dbReference type="SAM" id="Phobius"/>
    </source>
</evidence>
<evidence type="ECO:0000313" key="3">
    <source>
        <dbReference type="Proteomes" id="UP001218218"/>
    </source>
</evidence>
<comment type="caution">
    <text evidence="2">The sequence shown here is derived from an EMBL/GenBank/DDBJ whole genome shotgun (WGS) entry which is preliminary data.</text>
</comment>
<protein>
    <submittedName>
        <fullName evidence="2">Uncharacterized protein</fullName>
    </submittedName>
</protein>
<reference evidence="2" key="1">
    <citation type="submission" date="2023-03" db="EMBL/GenBank/DDBJ databases">
        <title>Massive genome expansion in bonnet fungi (Mycena s.s.) driven by repeated elements and novel gene families across ecological guilds.</title>
        <authorList>
            <consortium name="Lawrence Berkeley National Laboratory"/>
            <person name="Harder C.B."/>
            <person name="Miyauchi S."/>
            <person name="Viragh M."/>
            <person name="Kuo A."/>
            <person name="Thoen E."/>
            <person name="Andreopoulos B."/>
            <person name="Lu D."/>
            <person name="Skrede I."/>
            <person name="Drula E."/>
            <person name="Henrissat B."/>
            <person name="Morin E."/>
            <person name="Kohler A."/>
            <person name="Barry K."/>
            <person name="LaButti K."/>
            <person name="Morin E."/>
            <person name="Salamov A."/>
            <person name="Lipzen A."/>
            <person name="Mereny Z."/>
            <person name="Hegedus B."/>
            <person name="Baldrian P."/>
            <person name="Stursova M."/>
            <person name="Weitz H."/>
            <person name="Taylor A."/>
            <person name="Grigoriev I.V."/>
            <person name="Nagy L.G."/>
            <person name="Martin F."/>
            <person name="Kauserud H."/>
        </authorList>
    </citation>
    <scope>NUCLEOTIDE SEQUENCE</scope>
    <source>
        <strain evidence="2">CBHHK002</strain>
    </source>
</reference>
<proteinExistence type="predicted"/>
<name>A0AAD7EJU3_9AGAR</name>
<dbReference type="AlphaFoldDB" id="A0AAD7EJU3"/>
<gene>
    <name evidence="2" type="ORF">DFH08DRAFT_1021659</name>
</gene>
<evidence type="ECO:0000313" key="2">
    <source>
        <dbReference type="EMBL" id="KAJ7331493.1"/>
    </source>
</evidence>
<keyword evidence="1" id="KW-0472">Membrane</keyword>
<accession>A0AAD7EJU3</accession>
<keyword evidence="1" id="KW-1133">Transmembrane helix</keyword>
<organism evidence="2 3">
    <name type="scientific">Mycena albidolilacea</name>
    <dbReference type="NCBI Taxonomy" id="1033008"/>
    <lineage>
        <taxon>Eukaryota</taxon>
        <taxon>Fungi</taxon>
        <taxon>Dikarya</taxon>
        <taxon>Basidiomycota</taxon>
        <taxon>Agaricomycotina</taxon>
        <taxon>Agaricomycetes</taxon>
        <taxon>Agaricomycetidae</taxon>
        <taxon>Agaricales</taxon>
        <taxon>Marasmiineae</taxon>
        <taxon>Mycenaceae</taxon>
        <taxon>Mycena</taxon>
    </lineage>
</organism>
<dbReference type="Proteomes" id="UP001218218">
    <property type="component" value="Unassembled WGS sequence"/>
</dbReference>
<keyword evidence="1" id="KW-0812">Transmembrane</keyword>
<feature type="transmembrane region" description="Helical" evidence="1">
    <location>
        <begin position="300"/>
        <end position="321"/>
    </location>
</feature>